<feature type="DNA-binding region" description="H-T-H motif" evidence="4">
    <location>
        <begin position="29"/>
        <end position="48"/>
    </location>
</feature>
<organism evidence="6 7">
    <name type="scientific">Rivihabitans pingtungensis</name>
    <dbReference type="NCBI Taxonomy" id="1054498"/>
    <lineage>
        <taxon>Bacteria</taxon>
        <taxon>Pseudomonadati</taxon>
        <taxon>Pseudomonadota</taxon>
        <taxon>Betaproteobacteria</taxon>
        <taxon>Neisseriales</taxon>
        <taxon>Aquaspirillaceae</taxon>
        <taxon>Rivihabitans</taxon>
    </lineage>
</organism>
<dbReference type="Pfam" id="PF00440">
    <property type="entry name" value="TetR_N"/>
    <property type="match status" value="1"/>
</dbReference>
<keyword evidence="3" id="KW-0804">Transcription</keyword>
<evidence type="ECO:0000313" key="6">
    <source>
        <dbReference type="EMBL" id="PXX81312.1"/>
    </source>
</evidence>
<evidence type="ECO:0000256" key="3">
    <source>
        <dbReference type="ARBA" id="ARBA00023163"/>
    </source>
</evidence>
<dbReference type="Proteomes" id="UP000247555">
    <property type="component" value="Unassembled WGS sequence"/>
</dbReference>
<dbReference type="InterPro" id="IPR001647">
    <property type="entry name" value="HTH_TetR"/>
</dbReference>
<reference evidence="6 7" key="1">
    <citation type="submission" date="2018-05" db="EMBL/GenBank/DDBJ databases">
        <title>Genomic Encyclopedia of Type Strains, Phase IV (KMG-IV): sequencing the most valuable type-strain genomes for metagenomic binning, comparative biology and taxonomic classification.</title>
        <authorList>
            <person name="Goeker M."/>
        </authorList>
    </citation>
    <scope>NUCLEOTIDE SEQUENCE [LARGE SCALE GENOMIC DNA]</scope>
    <source>
        <strain evidence="6 7">DSM 29661</strain>
    </source>
</reference>
<dbReference type="PANTHER" id="PTHR47506:SF6">
    <property type="entry name" value="HTH-TYPE TRANSCRIPTIONAL REPRESSOR NEMR"/>
    <property type="match status" value="1"/>
</dbReference>
<gene>
    <name evidence="6" type="ORF">DFR34_102152</name>
</gene>
<dbReference type="PRINTS" id="PR00455">
    <property type="entry name" value="HTHTETR"/>
</dbReference>
<feature type="domain" description="HTH tetR-type" evidence="5">
    <location>
        <begin position="6"/>
        <end position="66"/>
    </location>
</feature>
<accession>A0A318KXM8</accession>
<dbReference type="Pfam" id="PF16925">
    <property type="entry name" value="TetR_C_13"/>
    <property type="match status" value="1"/>
</dbReference>
<sequence length="204" mass="21820">MTAKKMQTREHILRQALALASQVGVAGLTIGSVAEACGLSKSGMFAHFGSKEALQLAVVENAQQHFVREVFQPILTLERGLPRLQALMAAWLGRLDDGHDLPGGCPLMAAVYEFDDQPGAVRDALVAGQGWQRDTLLRLVQSACEAGQLPADTDAEVLALLLFGLVQGVHHDARLLGRADSAALARRACAILLAQPPRLSTMPR</sequence>
<evidence type="ECO:0000313" key="7">
    <source>
        <dbReference type="Proteomes" id="UP000247555"/>
    </source>
</evidence>
<keyword evidence="7" id="KW-1185">Reference proteome</keyword>
<dbReference type="RefSeq" id="WP_158281720.1">
    <property type="nucleotide sequence ID" value="NZ_QJKI01000002.1"/>
</dbReference>
<evidence type="ECO:0000256" key="4">
    <source>
        <dbReference type="PROSITE-ProRule" id="PRU00335"/>
    </source>
</evidence>
<dbReference type="AlphaFoldDB" id="A0A318KXM8"/>
<evidence type="ECO:0000256" key="1">
    <source>
        <dbReference type="ARBA" id="ARBA00023015"/>
    </source>
</evidence>
<dbReference type="OrthoDB" id="326421at2"/>
<evidence type="ECO:0000256" key="2">
    <source>
        <dbReference type="ARBA" id="ARBA00023125"/>
    </source>
</evidence>
<dbReference type="PROSITE" id="PS50977">
    <property type="entry name" value="HTH_TETR_2"/>
    <property type="match status" value="1"/>
</dbReference>
<dbReference type="Gene3D" id="1.10.10.60">
    <property type="entry name" value="Homeodomain-like"/>
    <property type="match status" value="1"/>
</dbReference>
<protein>
    <submittedName>
        <fullName evidence="6">TetR family transcriptional regulator</fullName>
    </submittedName>
</protein>
<proteinExistence type="predicted"/>
<dbReference type="PANTHER" id="PTHR47506">
    <property type="entry name" value="TRANSCRIPTIONAL REGULATORY PROTEIN"/>
    <property type="match status" value="1"/>
</dbReference>
<comment type="caution">
    <text evidence="6">The sequence shown here is derived from an EMBL/GenBank/DDBJ whole genome shotgun (WGS) entry which is preliminary data.</text>
</comment>
<dbReference type="GO" id="GO:0003677">
    <property type="term" value="F:DNA binding"/>
    <property type="evidence" value="ECO:0007669"/>
    <property type="project" value="UniProtKB-UniRule"/>
</dbReference>
<dbReference type="InterPro" id="IPR009057">
    <property type="entry name" value="Homeodomain-like_sf"/>
</dbReference>
<evidence type="ECO:0000259" key="5">
    <source>
        <dbReference type="PROSITE" id="PS50977"/>
    </source>
</evidence>
<dbReference type="SUPFAM" id="SSF46689">
    <property type="entry name" value="Homeodomain-like"/>
    <property type="match status" value="1"/>
</dbReference>
<dbReference type="Gene3D" id="1.10.357.10">
    <property type="entry name" value="Tetracycline Repressor, domain 2"/>
    <property type="match status" value="1"/>
</dbReference>
<dbReference type="InterPro" id="IPR011075">
    <property type="entry name" value="TetR_C"/>
</dbReference>
<keyword evidence="2 4" id="KW-0238">DNA-binding</keyword>
<dbReference type="SUPFAM" id="SSF48498">
    <property type="entry name" value="Tetracyclin repressor-like, C-terminal domain"/>
    <property type="match status" value="1"/>
</dbReference>
<name>A0A318KXM8_9NEIS</name>
<dbReference type="InterPro" id="IPR036271">
    <property type="entry name" value="Tet_transcr_reg_TetR-rel_C_sf"/>
</dbReference>
<dbReference type="EMBL" id="QJKI01000002">
    <property type="protein sequence ID" value="PXX81312.1"/>
    <property type="molecule type" value="Genomic_DNA"/>
</dbReference>
<keyword evidence="1" id="KW-0805">Transcription regulation</keyword>